<evidence type="ECO:0000256" key="1">
    <source>
        <dbReference type="SAM" id="Coils"/>
    </source>
</evidence>
<dbReference type="Proteomes" id="UP000001060">
    <property type="component" value="Chromosome"/>
</dbReference>
<dbReference type="eggNOG" id="ENOG50311WZ">
    <property type="taxonomic scope" value="Bacteria"/>
</dbReference>
<sequence length="82" mass="9487">MLQLYDQIQINEQTLKLAIEEKKEGLQALAQESLNIHKSEYKILEEQLTKLDNQLNGSKKLLEELDQQLKEVLQSAVNIKPL</sequence>
<dbReference type="AlphaFoldDB" id="D3HLE4"/>
<dbReference type="HOGENOM" id="CLU_2554085_0_0_6"/>
<evidence type="ECO:0000313" key="2">
    <source>
        <dbReference type="EMBL" id="CBJ13263.1"/>
    </source>
</evidence>
<protein>
    <submittedName>
        <fullName evidence="2">Uncharacterized protein</fullName>
    </submittedName>
</protein>
<evidence type="ECO:0000313" key="3">
    <source>
        <dbReference type="Proteomes" id="UP000001060"/>
    </source>
</evidence>
<name>D3HLE4_LEGLN</name>
<accession>D3HLE4</accession>
<reference evidence="2 3" key="1">
    <citation type="journal article" date="2010" name="PLoS Genet.">
        <title>Analysis of the Legionella longbeachae genome and transcriptome uncovers unique strategies to cause Legionnaires' disease.</title>
        <authorList>
            <person name="Cazalet C."/>
            <person name="Gomez-Valero L."/>
            <person name="Rusniok C."/>
            <person name="Lomma M."/>
            <person name="Dervins-Ravault D."/>
            <person name="Newton H."/>
            <person name="Sansom F."/>
            <person name="Jarraud S."/>
            <person name="Zidane N."/>
            <person name="Ma L."/>
            <person name="Bouchier C."/>
            <person name="Etienne J."/>
            <person name="Hartland E."/>
            <person name="Buchrieser C."/>
        </authorList>
    </citation>
    <scope>NUCLEOTIDE SEQUENCE [LARGE SCALE GENOMIC DNA]</scope>
    <source>
        <strain evidence="2 3">NSW150</strain>
    </source>
</reference>
<gene>
    <name evidence="2" type="ordered locus">LLO_2828</name>
</gene>
<dbReference type="STRING" id="661367.LLO_2828"/>
<keyword evidence="3" id="KW-1185">Reference proteome</keyword>
<dbReference type="GeneID" id="40927024"/>
<proteinExistence type="predicted"/>
<dbReference type="KEGG" id="llo:LLO_2828"/>
<dbReference type="EMBL" id="FN650140">
    <property type="protein sequence ID" value="CBJ13263.1"/>
    <property type="molecule type" value="Genomic_DNA"/>
</dbReference>
<keyword evidence="1" id="KW-0175">Coiled coil</keyword>
<dbReference type="OrthoDB" id="5653893at2"/>
<feature type="coiled-coil region" evidence="1">
    <location>
        <begin position="34"/>
        <end position="75"/>
    </location>
</feature>
<dbReference type="RefSeq" id="WP_003635057.1">
    <property type="nucleotide sequence ID" value="NC_013861.1"/>
</dbReference>
<organism evidence="2 3">
    <name type="scientific">Legionella longbeachae serogroup 1 (strain NSW150)</name>
    <dbReference type="NCBI Taxonomy" id="661367"/>
    <lineage>
        <taxon>Bacteria</taxon>
        <taxon>Pseudomonadati</taxon>
        <taxon>Pseudomonadota</taxon>
        <taxon>Gammaproteobacteria</taxon>
        <taxon>Legionellales</taxon>
        <taxon>Legionellaceae</taxon>
        <taxon>Legionella</taxon>
    </lineage>
</organism>